<feature type="region of interest" description="Disordered" evidence="1">
    <location>
        <begin position="139"/>
        <end position="163"/>
    </location>
</feature>
<feature type="compositionally biased region" description="Polar residues" evidence="1">
    <location>
        <begin position="1"/>
        <end position="11"/>
    </location>
</feature>
<dbReference type="Proteomes" id="UP000324222">
    <property type="component" value="Unassembled WGS sequence"/>
</dbReference>
<evidence type="ECO:0000313" key="2">
    <source>
        <dbReference type="EMBL" id="MPC30814.1"/>
    </source>
</evidence>
<evidence type="ECO:0000313" key="3">
    <source>
        <dbReference type="Proteomes" id="UP000324222"/>
    </source>
</evidence>
<dbReference type="EMBL" id="VSRR010002323">
    <property type="protein sequence ID" value="MPC30814.1"/>
    <property type="molecule type" value="Genomic_DNA"/>
</dbReference>
<organism evidence="2 3">
    <name type="scientific">Portunus trituberculatus</name>
    <name type="common">Swimming crab</name>
    <name type="synonym">Neptunus trituberculatus</name>
    <dbReference type="NCBI Taxonomy" id="210409"/>
    <lineage>
        <taxon>Eukaryota</taxon>
        <taxon>Metazoa</taxon>
        <taxon>Ecdysozoa</taxon>
        <taxon>Arthropoda</taxon>
        <taxon>Crustacea</taxon>
        <taxon>Multicrustacea</taxon>
        <taxon>Malacostraca</taxon>
        <taxon>Eumalacostraca</taxon>
        <taxon>Eucarida</taxon>
        <taxon>Decapoda</taxon>
        <taxon>Pleocyemata</taxon>
        <taxon>Brachyura</taxon>
        <taxon>Eubrachyura</taxon>
        <taxon>Portunoidea</taxon>
        <taxon>Portunidae</taxon>
        <taxon>Portuninae</taxon>
        <taxon>Portunus</taxon>
    </lineage>
</organism>
<comment type="caution">
    <text evidence="2">The sequence shown here is derived from an EMBL/GenBank/DDBJ whole genome shotgun (WGS) entry which is preliminary data.</text>
</comment>
<gene>
    <name evidence="2" type="ORF">E2C01_024082</name>
</gene>
<protein>
    <submittedName>
        <fullName evidence="2">Uncharacterized protein</fullName>
    </submittedName>
</protein>
<dbReference type="AlphaFoldDB" id="A0A5B7EDG3"/>
<name>A0A5B7EDG3_PORTR</name>
<keyword evidence="3" id="KW-1185">Reference proteome</keyword>
<reference evidence="2 3" key="1">
    <citation type="submission" date="2019-05" db="EMBL/GenBank/DDBJ databases">
        <title>Another draft genome of Portunus trituberculatus and its Hox gene families provides insights of decapod evolution.</title>
        <authorList>
            <person name="Jeong J.-H."/>
            <person name="Song I."/>
            <person name="Kim S."/>
            <person name="Choi T."/>
            <person name="Kim D."/>
            <person name="Ryu S."/>
            <person name="Kim W."/>
        </authorList>
    </citation>
    <scope>NUCLEOTIDE SEQUENCE [LARGE SCALE GENOMIC DNA]</scope>
    <source>
        <tissue evidence="2">Muscle</tissue>
    </source>
</reference>
<feature type="region of interest" description="Disordered" evidence="1">
    <location>
        <begin position="1"/>
        <end position="35"/>
    </location>
</feature>
<proteinExistence type="predicted"/>
<sequence>MKLRRASNSGDSVIEGGDDTQQHNAQRHQTQRHSLPEEATHWNIDGIKVEFTHVNMWVAMLPTRSIDRALLAGAHLHNGWEGWAATSCTAILEVDMAVSLTTELVVWSAASREAGGVIDSEEVLSCSKQRLLLPPLREAGGGRMSGVEATSGNPHDPEGGNGTPSDVMSVLLGSDIEDISIWTYSPCTSEHWILLGMEAAMLEIRIFFSSFVRKKVESNRALMTSECSPHHSTVWVFDCFDSVASVITGHVTGPPHDLGVTHDQPERAFIAKHYFLPVCQCPLLVFPPEIQTSLLHSLRQKWFLGSVAYWQY</sequence>
<evidence type="ECO:0000256" key="1">
    <source>
        <dbReference type="SAM" id="MobiDB-lite"/>
    </source>
</evidence>
<accession>A0A5B7EDG3</accession>